<name>E7G5S1_9FIRM</name>
<keyword evidence="2" id="KW-1185">Reference proteome</keyword>
<dbReference type="Proteomes" id="UP000003157">
    <property type="component" value="Unassembled WGS sequence"/>
</dbReference>
<dbReference type="EMBL" id="ADKX01000001">
    <property type="protein sequence ID" value="EFW06572.1"/>
    <property type="molecule type" value="Genomic_DNA"/>
</dbReference>
<dbReference type="AlphaFoldDB" id="E7G5S1"/>
<proteinExistence type="predicted"/>
<dbReference type="OrthoDB" id="9999280at2"/>
<gene>
    <name evidence="1" type="ORF">HMPREF9488_00109</name>
</gene>
<dbReference type="GeneID" id="78229464"/>
<comment type="caution">
    <text evidence="1">The sequence shown here is derived from an EMBL/GenBank/DDBJ whole genome shotgun (WGS) entry which is preliminary data.</text>
</comment>
<dbReference type="RefSeq" id="WP_008787237.1">
    <property type="nucleotide sequence ID" value="NZ_AKCB01000001.1"/>
</dbReference>
<accession>E7G5S1</accession>
<protein>
    <submittedName>
        <fullName evidence="1">Uncharacterized protein</fullName>
    </submittedName>
</protein>
<sequence>MKSKNDEKWKVSELSPGLWVVEVREIDEEKGQESLMDMLEKELEYIDDTIVDYQLNQLSKGVWIIKLDETSQIIQRIKDKLRNIFKNE</sequence>
<evidence type="ECO:0000313" key="2">
    <source>
        <dbReference type="Proteomes" id="UP000003157"/>
    </source>
</evidence>
<reference evidence="1 2" key="1">
    <citation type="submission" date="2010-12" db="EMBL/GenBank/DDBJ databases">
        <title>The Genome Sequence of Coprobacillus sp. strain 29_1.</title>
        <authorList>
            <consortium name="The Broad Institute Genome Sequencing Platform"/>
            <person name="Earl A."/>
            <person name="Ward D."/>
            <person name="Feldgarden M."/>
            <person name="Gevers D."/>
            <person name="Daigneault M."/>
            <person name="Sibley C.D."/>
            <person name="White A."/>
            <person name="Strauss J."/>
            <person name="Allen-Vercoe E."/>
            <person name="Young S.K."/>
            <person name="Zeng Q."/>
            <person name="Gargeya S."/>
            <person name="Fitzgerald M."/>
            <person name="Haas B."/>
            <person name="Abouelleil A."/>
            <person name="Alvarado L."/>
            <person name="Arachchi H.M."/>
            <person name="Berlin A."/>
            <person name="Brown A."/>
            <person name="Chapman S.B."/>
            <person name="Chen Z."/>
            <person name="Dunbar C."/>
            <person name="Freedman E."/>
            <person name="Gearin G."/>
            <person name="Gellesch M."/>
            <person name="Goldberg J."/>
            <person name="Griggs A."/>
            <person name="Gujja S."/>
            <person name="Heilman E."/>
            <person name="Heiman D."/>
            <person name="Howarth C."/>
            <person name="Larson L."/>
            <person name="Lui A."/>
            <person name="MacDonald P.J.P."/>
            <person name="Mehta T."/>
            <person name="Montmayeur A."/>
            <person name="Murphy C."/>
            <person name="Neiman D."/>
            <person name="Pearson M."/>
            <person name="Priest M."/>
            <person name="Roberts A."/>
            <person name="Saif S."/>
            <person name="Shea T."/>
            <person name="Shenoy N."/>
            <person name="Sisk P."/>
            <person name="Stolte C."/>
            <person name="Sykes S."/>
            <person name="White J."/>
            <person name="Yandava C."/>
            <person name="Nusbaum C."/>
            <person name="Birren B."/>
        </authorList>
    </citation>
    <scope>NUCLEOTIDE SEQUENCE [LARGE SCALE GENOMIC DNA]</scope>
    <source>
        <strain evidence="1 2">29_1</strain>
    </source>
</reference>
<dbReference type="eggNOG" id="ENOG502ZGZ7">
    <property type="taxonomic scope" value="Bacteria"/>
</dbReference>
<dbReference type="STRING" id="100884.GCA_000269565_01591"/>
<dbReference type="HOGENOM" id="CLU_2463769_0_0_9"/>
<evidence type="ECO:0000313" key="1">
    <source>
        <dbReference type="EMBL" id="EFW06572.1"/>
    </source>
</evidence>
<organism evidence="1 2">
    <name type="scientific">Coprobacillus cateniformis</name>
    <dbReference type="NCBI Taxonomy" id="100884"/>
    <lineage>
        <taxon>Bacteria</taxon>
        <taxon>Bacillati</taxon>
        <taxon>Bacillota</taxon>
        <taxon>Erysipelotrichia</taxon>
        <taxon>Erysipelotrichales</taxon>
        <taxon>Coprobacillaceae</taxon>
        <taxon>Coprobacillus</taxon>
    </lineage>
</organism>